<dbReference type="Proteomes" id="UP000316759">
    <property type="component" value="Unassembled WGS sequence"/>
</dbReference>
<dbReference type="PROSITE" id="PS50835">
    <property type="entry name" value="IG_LIKE"/>
    <property type="match status" value="1"/>
</dbReference>
<dbReference type="PANTHER" id="PTHR12231">
    <property type="entry name" value="CTX-RELATED TYPE I TRANSMEMBRANE PROTEIN"/>
    <property type="match status" value="1"/>
</dbReference>
<dbReference type="STRING" id="46835.A0A504YZM9"/>
<feature type="signal peptide" evidence="5">
    <location>
        <begin position="1"/>
        <end position="28"/>
    </location>
</feature>
<evidence type="ECO:0000313" key="7">
    <source>
        <dbReference type="EMBL" id="TPP67372.1"/>
    </source>
</evidence>
<protein>
    <submittedName>
        <fullName evidence="7">Septate junction protein</fullName>
    </submittedName>
</protein>
<dbReference type="CDD" id="cd00096">
    <property type="entry name" value="Ig"/>
    <property type="match status" value="1"/>
</dbReference>
<dbReference type="InterPro" id="IPR036179">
    <property type="entry name" value="Ig-like_dom_sf"/>
</dbReference>
<dbReference type="EMBL" id="SUNJ01000755">
    <property type="protein sequence ID" value="TPP67372.1"/>
    <property type="molecule type" value="Genomic_DNA"/>
</dbReference>
<evidence type="ECO:0000256" key="4">
    <source>
        <dbReference type="ARBA" id="ARBA00023319"/>
    </source>
</evidence>
<dbReference type="InterPro" id="IPR003599">
    <property type="entry name" value="Ig_sub"/>
</dbReference>
<dbReference type="InterPro" id="IPR013106">
    <property type="entry name" value="Ig_V-set"/>
</dbReference>
<keyword evidence="8" id="KW-1185">Reference proteome</keyword>
<dbReference type="Pfam" id="PF13927">
    <property type="entry name" value="Ig_3"/>
    <property type="match status" value="1"/>
</dbReference>
<organism evidence="7 8">
    <name type="scientific">Fasciola gigantica</name>
    <name type="common">Giant liver fluke</name>
    <dbReference type="NCBI Taxonomy" id="46835"/>
    <lineage>
        <taxon>Eukaryota</taxon>
        <taxon>Metazoa</taxon>
        <taxon>Spiralia</taxon>
        <taxon>Lophotrochozoa</taxon>
        <taxon>Platyhelminthes</taxon>
        <taxon>Trematoda</taxon>
        <taxon>Digenea</taxon>
        <taxon>Plagiorchiida</taxon>
        <taxon>Echinostomata</taxon>
        <taxon>Echinostomatoidea</taxon>
        <taxon>Fasciolidae</taxon>
        <taxon>Fasciola</taxon>
    </lineage>
</organism>
<dbReference type="InterPro" id="IPR003598">
    <property type="entry name" value="Ig_sub2"/>
</dbReference>
<accession>A0A504YZM9</accession>
<dbReference type="InterPro" id="IPR051170">
    <property type="entry name" value="Neural/epithelial_adhesion"/>
</dbReference>
<name>A0A504YZM9_FASGI</name>
<dbReference type="SUPFAM" id="SSF48726">
    <property type="entry name" value="Immunoglobulin"/>
    <property type="match status" value="3"/>
</dbReference>
<proteinExistence type="predicted"/>
<keyword evidence="2" id="KW-0677">Repeat</keyword>
<dbReference type="AlphaFoldDB" id="A0A504YZM9"/>
<reference evidence="7 8" key="1">
    <citation type="submission" date="2019-04" db="EMBL/GenBank/DDBJ databases">
        <title>Annotation for the trematode Fasciola gigantica.</title>
        <authorList>
            <person name="Choi Y.-J."/>
        </authorList>
    </citation>
    <scope>NUCLEOTIDE SEQUENCE [LARGE SCALE GENOMIC DNA]</scope>
    <source>
        <strain evidence="7">Uganda_cow_1</strain>
    </source>
</reference>
<dbReference type="InterPro" id="IPR013783">
    <property type="entry name" value="Ig-like_fold"/>
</dbReference>
<evidence type="ECO:0000256" key="1">
    <source>
        <dbReference type="ARBA" id="ARBA00022729"/>
    </source>
</evidence>
<dbReference type="InterPro" id="IPR007110">
    <property type="entry name" value="Ig-like_dom"/>
</dbReference>
<evidence type="ECO:0000256" key="5">
    <source>
        <dbReference type="SAM" id="SignalP"/>
    </source>
</evidence>
<dbReference type="SMART" id="SM00408">
    <property type="entry name" value="IGc2"/>
    <property type="match status" value="1"/>
</dbReference>
<gene>
    <name evidence="7" type="ORF">FGIG_02741</name>
</gene>
<feature type="chain" id="PRO_5021197944" evidence="5">
    <location>
        <begin position="29"/>
        <end position="507"/>
    </location>
</feature>
<evidence type="ECO:0000313" key="8">
    <source>
        <dbReference type="Proteomes" id="UP000316759"/>
    </source>
</evidence>
<evidence type="ECO:0000256" key="3">
    <source>
        <dbReference type="ARBA" id="ARBA00023157"/>
    </source>
</evidence>
<sequence>MLTEQMVTETQWWIIILLIFVYPNPVQNDQKFTNLVRSTTSQSASSATDHFKAIGHVGPVTEQSLLRRHSRAITSKGIETFESGKVEAVVNTTALLPCRPLKKSLGSSAWEEGTKGTLLWKRLSTNDYLIHDNRRLHSDTRYILDMSSFDQTIMDLRIDNVQRKDEGEYLCLYSTGQNVYKRRIDLIVLDFSSLFRVLFLLSFLLANLHQVPPIIYENSSSPVRVVVQEGDTTVLHCKAWGIPEPTLTWHSIPQDGPPRPISLTMDSRFHIGQNQLTIANVSRNLHGLYKCFATNGLQQTASRVMELDVHFPPTIKMANQKIGQSIHRTTMVRALIKGNPINAFYWEFERHPIHGPNSNCLIPMPNEKYCVSVAQHEKLHFMSTLSDQPYGRSTNVTFVILLSRANQPDKISSVKKEVKTTLFIANLTSEDFGSYTCVVETPFGIFRNSTEVFRKFQLLVVVYVCDISLSFPSTDIFEKGGNTITVYSFHSLPNWLIVPKVFRNHIK</sequence>
<evidence type="ECO:0000259" key="6">
    <source>
        <dbReference type="PROSITE" id="PS50835"/>
    </source>
</evidence>
<dbReference type="PANTHER" id="PTHR12231:SF253">
    <property type="entry name" value="DPR-INTERACTING PROTEIN ETA, ISOFORM B-RELATED"/>
    <property type="match status" value="1"/>
</dbReference>
<dbReference type="SMART" id="SM00409">
    <property type="entry name" value="IG"/>
    <property type="match status" value="3"/>
</dbReference>
<comment type="caution">
    <text evidence="7">The sequence shown here is derived from an EMBL/GenBank/DDBJ whole genome shotgun (WGS) entry which is preliminary data.</text>
</comment>
<dbReference type="GO" id="GO:0043005">
    <property type="term" value="C:neuron projection"/>
    <property type="evidence" value="ECO:0007669"/>
    <property type="project" value="TreeGrafter"/>
</dbReference>
<dbReference type="Pfam" id="PF07686">
    <property type="entry name" value="V-set"/>
    <property type="match status" value="1"/>
</dbReference>
<keyword evidence="1 5" id="KW-0732">Signal</keyword>
<keyword evidence="4" id="KW-0393">Immunoglobulin domain</keyword>
<feature type="domain" description="Ig-like" evidence="6">
    <location>
        <begin position="213"/>
        <end position="302"/>
    </location>
</feature>
<keyword evidence="3" id="KW-1015">Disulfide bond</keyword>
<dbReference type="OrthoDB" id="10012075at2759"/>
<dbReference type="Gene3D" id="2.60.40.10">
    <property type="entry name" value="Immunoglobulins"/>
    <property type="match status" value="3"/>
</dbReference>
<evidence type="ECO:0000256" key="2">
    <source>
        <dbReference type="ARBA" id="ARBA00022737"/>
    </source>
</evidence>